<protein>
    <recommendedName>
        <fullName evidence="3">Tc1-like transposase DDE domain-containing protein</fullName>
    </recommendedName>
</protein>
<dbReference type="Proteomes" id="UP000499080">
    <property type="component" value="Unassembled WGS sequence"/>
</dbReference>
<comment type="caution">
    <text evidence="1">The sequence shown here is derived from an EMBL/GenBank/DDBJ whole genome shotgun (WGS) entry which is preliminary data.</text>
</comment>
<reference evidence="1 2" key="1">
    <citation type="journal article" date="2019" name="Sci. Rep.">
        <title>Orb-weaving spider Araneus ventricosus genome elucidates the spidroin gene catalogue.</title>
        <authorList>
            <person name="Kono N."/>
            <person name="Nakamura H."/>
            <person name="Ohtoshi R."/>
            <person name="Moran D.A.P."/>
            <person name="Shinohara A."/>
            <person name="Yoshida Y."/>
            <person name="Fujiwara M."/>
            <person name="Mori M."/>
            <person name="Tomita M."/>
            <person name="Arakawa K."/>
        </authorList>
    </citation>
    <scope>NUCLEOTIDE SEQUENCE [LARGE SCALE GENOMIC DNA]</scope>
</reference>
<evidence type="ECO:0000313" key="1">
    <source>
        <dbReference type="EMBL" id="GBM71005.1"/>
    </source>
</evidence>
<dbReference type="EMBL" id="BGPR01002286">
    <property type="protein sequence ID" value="GBM71005.1"/>
    <property type="molecule type" value="Genomic_DNA"/>
</dbReference>
<evidence type="ECO:0000313" key="2">
    <source>
        <dbReference type="Proteomes" id="UP000499080"/>
    </source>
</evidence>
<name>A0A4Y2I0H4_ARAVE</name>
<keyword evidence="2" id="KW-1185">Reference proteome</keyword>
<sequence length="93" mass="10134">MGMGQFQTAGNILRETVQGLPRATTLAGDRYVGSRELTAAIGVMIFRQRKATGVQLVDDVLEKGGIYRMVWPGSSRDLNPIQRVWDALGSAIV</sequence>
<proteinExistence type="predicted"/>
<accession>A0A4Y2I0H4</accession>
<dbReference type="AlphaFoldDB" id="A0A4Y2I0H4"/>
<gene>
    <name evidence="1" type="ORF">AVEN_163720_1</name>
</gene>
<organism evidence="1 2">
    <name type="scientific">Araneus ventricosus</name>
    <name type="common">Orbweaver spider</name>
    <name type="synonym">Epeira ventricosa</name>
    <dbReference type="NCBI Taxonomy" id="182803"/>
    <lineage>
        <taxon>Eukaryota</taxon>
        <taxon>Metazoa</taxon>
        <taxon>Ecdysozoa</taxon>
        <taxon>Arthropoda</taxon>
        <taxon>Chelicerata</taxon>
        <taxon>Arachnida</taxon>
        <taxon>Araneae</taxon>
        <taxon>Araneomorphae</taxon>
        <taxon>Entelegynae</taxon>
        <taxon>Araneoidea</taxon>
        <taxon>Araneidae</taxon>
        <taxon>Araneus</taxon>
    </lineage>
</organism>
<evidence type="ECO:0008006" key="3">
    <source>
        <dbReference type="Google" id="ProtNLM"/>
    </source>
</evidence>